<protein>
    <submittedName>
        <fullName evidence="1">Uncharacterized protein</fullName>
    </submittedName>
</protein>
<accession>A0ABU6N866</accession>
<evidence type="ECO:0000313" key="2">
    <source>
        <dbReference type="Proteomes" id="UP001330749"/>
    </source>
</evidence>
<gene>
    <name evidence="1" type="ORF">P4447_08060</name>
</gene>
<sequence length="101" mass="12147">MRFSLNERVRVIATGQVGEVKTIKTELTMVNGQPRETYQYFIFIPPVSNRLFNENELTHEKDEPEFSKKFELKFIDFLIDVYLKHRKFDLVKKLSDEKKLY</sequence>
<evidence type="ECO:0000313" key="1">
    <source>
        <dbReference type="EMBL" id="MED3562408.1"/>
    </source>
</evidence>
<dbReference type="EMBL" id="JARMQG010000084">
    <property type="protein sequence ID" value="MED3562408.1"/>
    <property type="molecule type" value="Genomic_DNA"/>
</dbReference>
<keyword evidence="2" id="KW-1185">Reference proteome</keyword>
<organism evidence="1 2">
    <name type="scientific">Bacillus xiapuensis</name>
    <dbReference type="NCBI Taxonomy" id="2014075"/>
    <lineage>
        <taxon>Bacteria</taxon>
        <taxon>Bacillati</taxon>
        <taxon>Bacillota</taxon>
        <taxon>Bacilli</taxon>
        <taxon>Bacillales</taxon>
        <taxon>Bacillaceae</taxon>
        <taxon>Bacillus</taxon>
    </lineage>
</organism>
<proteinExistence type="predicted"/>
<comment type="caution">
    <text evidence="1">The sequence shown here is derived from an EMBL/GenBank/DDBJ whole genome shotgun (WGS) entry which is preliminary data.</text>
</comment>
<dbReference type="RefSeq" id="WP_327967333.1">
    <property type="nucleotide sequence ID" value="NZ_JARMQG010000084.1"/>
</dbReference>
<name>A0ABU6N866_9BACI</name>
<reference evidence="1 2" key="1">
    <citation type="submission" date="2023-03" db="EMBL/GenBank/DDBJ databases">
        <title>Bacillus Genome Sequencing.</title>
        <authorList>
            <person name="Dunlap C."/>
        </authorList>
    </citation>
    <scope>NUCLEOTIDE SEQUENCE [LARGE SCALE GENOMIC DNA]</scope>
    <source>
        <strain evidence="1 2">B-14544</strain>
    </source>
</reference>
<dbReference type="Proteomes" id="UP001330749">
    <property type="component" value="Unassembled WGS sequence"/>
</dbReference>